<dbReference type="AlphaFoldDB" id="A0A1A8V051"/>
<feature type="compositionally biased region" description="Polar residues" evidence="1">
    <location>
        <begin position="60"/>
        <end position="69"/>
    </location>
</feature>
<protein>
    <submittedName>
        <fullName evidence="2">Uncharacterized protein</fullName>
    </submittedName>
</protein>
<sequence length="362" mass="40576">MQPTSATTQTVRPRRQSQLPAYLQDYDLSGGVQHPSQPAQHAWGTEEVQQQQVEEGMSIPSLSRCSSPGIQWEVLDEFPSYPDNTHRPQGPVRQGSQLGAASTDHIPHTSQPPLTLPYCRPWEDNVPRPQVDFSQERGQPQPLRKEEVMAPGSPFRPSGPAPRLPSHSRLTGTPIQAGDPFRQSDQPIQDPVYNMLSKMLHELQVVKDQVAAITPSRSKASNAGQQSCNSAGPRDQMSSPYTNTPYPPSLHSGRPTQHWSQWSGYEQPTPVYSHPHRSWQNPQSSHPLATPLAQEKTYRGPQPTIPDFRSKDPSEFTRLRIALENLLPPDATELFRYQILVDHLKLEEARLVADSFLHSPYP</sequence>
<evidence type="ECO:0000313" key="2">
    <source>
        <dbReference type="EMBL" id="SBS52653.1"/>
    </source>
</evidence>
<reference evidence="2" key="2">
    <citation type="submission" date="2016-06" db="EMBL/GenBank/DDBJ databases">
        <title>The genome of a short-lived fish provides insights into sex chromosome evolution and the genetic control of aging.</title>
        <authorList>
            <person name="Reichwald K."/>
            <person name="Felder M."/>
            <person name="Petzold A."/>
            <person name="Koch P."/>
            <person name="Groth M."/>
            <person name="Platzer M."/>
        </authorList>
    </citation>
    <scope>NUCLEOTIDE SEQUENCE</scope>
    <source>
        <tissue evidence="2">Brain</tissue>
    </source>
</reference>
<gene>
    <name evidence="2" type="primary">Nfu_g_1_025541</name>
</gene>
<organism evidence="2">
    <name type="scientific">Nothobranchius furzeri</name>
    <name type="common">Turquoise killifish</name>
    <dbReference type="NCBI Taxonomy" id="105023"/>
    <lineage>
        <taxon>Eukaryota</taxon>
        <taxon>Metazoa</taxon>
        <taxon>Chordata</taxon>
        <taxon>Craniata</taxon>
        <taxon>Vertebrata</taxon>
        <taxon>Euteleostomi</taxon>
        <taxon>Actinopterygii</taxon>
        <taxon>Neopterygii</taxon>
        <taxon>Teleostei</taxon>
        <taxon>Neoteleostei</taxon>
        <taxon>Acanthomorphata</taxon>
        <taxon>Ovalentaria</taxon>
        <taxon>Atherinomorphae</taxon>
        <taxon>Cyprinodontiformes</taxon>
        <taxon>Nothobranchiidae</taxon>
        <taxon>Nothobranchius</taxon>
    </lineage>
</organism>
<feature type="compositionally biased region" description="Polar residues" evidence="1">
    <location>
        <begin position="215"/>
        <end position="230"/>
    </location>
</feature>
<feature type="compositionally biased region" description="Low complexity" evidence="1">
    <location>
        <begin position="46"/>
        <end position="55"/>
    </location>
</feature>
<dbReference type="EMBL" id="HAEJ01012196">
    <property type="protein sequence ID" value="SBS52653.1"/>
    <property type="molecule type" value="Transcribed_RNA"/>
</dbReference>
<reference evidence="2" key="1">
    <citation type="submission" date="2016-05" db="EMBL/GenBank/DDBJ databases">
        <authorList>
            <person name="Lavstsen T."/>
            <person name="Jespersen J.S."/>
        </authorList>
    </citation>
    <scope>NUCLEOTIDE SEQUENCE</scope>
    <source>
        <tissue evidence="2">Brain</tissue>
    </source>
</reference>
<proteinExistence type="predicted"/>
<feature type="region of interest" description="Disordered" evidence="1">
    <location>
        <begin position="27"/>
        <end position="188"/>
    </location>
</feature>
<evidence type="ECO:0000256" key="1">
    <source>
        <dbReference type="SAM" id="MobiDB-lite"/>
    </source>
</evidence>
<feature type="region of interest" description="Disordered" evidence="1">
    <location>
        <begin position="215"/>
        <end position="243"/>
    </location>
</feature>
<name>A0A1A8V051_NOTFU</name>
<accession>A0A1A8V051</accession>